<name>A0A2V1N073_9LACO</name>
<dbReference type="NCBIfam" id="TIGR00197">
    <property type="entry name" value="yjeF_nterm"/>
    <property type="match status" value="1"/>
</dbReference>
<evidence type="ECO:0000256" key="8">
    <source>
        <dbReference type="ARBA" id="ARBA00023027"/>
    </source>
</evidence>
<keyword evidence="9 10" id="KW-0413">Isomerase</keyword>
<protein>
    <recommendedName>
        <fullName evidence="3 10">NAD(P)H-hydrate epimerase</fullName>
        <ecNumber evidence="3 10">5.1.99.6</ecNumber>
    </recommendedName>
    <alternativeName>
        <fullName evidence="10">NAD(P)HX epimerase</fullName>
    </alternativeName>
</protein>
<comment type="similarity">
    <text evidence="10">Belongs to the NnrE/AIBP family.</text>
</comment>
<dbReference type="HAMAP" id="MF_01966">
    <property type="entry name" value="NADHX_epimerase"/>
    <property type="match status" value="1"/>
</dbReference>
<dbReference type="InterPro" id="IPR036652">
    <property type="entry name" value="YjeF_N_dom_sf"/>
</dbReference>
<dbReference type="InterPro" id="IPR032976">
    <property type="entry name" value="YJEFN_prot_NAXE-like"/>
</dbReference>
<dbReference type="PROSITE" id="PS51385">
    <property type="entry name" value="YJEF_N"/>
    <property type="match status" value="1"/>
</dbReference>
<evidence type="ECO:0000256" key="4">
    <source>
        <dbReference type="ARBA" id="ARBA00022723"/>
    </source>
</evidence>
<evidence type="ECO:0000256" key="7">
    <source>
        <dbReference type="ARBA" id="ARBA00022958"/>
    </source>
</evidence>
<dbReference type="InterPro" id="IPR004443">
    <property type="entry name" value="YjeF_N_dom"/>
</dbReference>
<evidence type="ECO:0000256" key="1">
    <source>
        <dbReference type="ARBA" id="ARBA00000013"/>
    </source>
</evidence>
<comment type="catalytic activity">
    <reaction evidence="2 10">
        <text>(6R)-NADPHX = (6S)-NADPHX</text>
        <dbReference type="Rhea" id="RHEA:32227"/>
        <dbReference type="ChEBI" id="CHEBI:64076"/>
        <dbReference type="ChEBI" id="CHEBI:64077"/>
        <dbReference type="EC" id="5.1.99.6"/>
    </reaction>
</comment>
<feature type="binding site" evidence="10">
    <location>
        <position position="157"/>
    </location>
    <ligand>
        <name>K(+)</name>
        <dbReference type="ChEBI" id="CHEBI:29103"/>
    </ligand>
</feature>
<evidence type="ECO:0000259" key="11">
    <source>
        <dbReference type="PROSITE" id="PS51385"/>
    </source>
</evidence>
<evidence type="ECO:0000256" key="3">
    <source>
        <dbReference type="ARBA" id="ARBA00012228"/>
    </source>
</evidence>
<dbReference type="SUPFAM" id="SSF64153">
    <property type="entry name" value="YjeF N-terminal domain-like"/>
    <property type="match status" value="1"/>
</dbReference>
<proteinExistence type="inferred from homology"/>
<dbReference type="EMBL" id="QCXQ01000003">
    <property type="protein sequence ID" value="PWF99824.1"/>
    <property type="molecule type" value="Genomic_DNA"/>
</dbReference>
<accession>A0A2V1N073</accession>
<feature type="binding site" evidence="10">
    <location>
        <begin position="58"/>
        <end position="62"/>
    </location>
    <ligand>
        <name>(6S)-NADPHX</name>
        <dbReference type="ChEBI" id="CHEBI:64076"/>
    </ligand>
</feature>
<evidence type="ECO:0000256" key="2">
    <source>
        <dbReference type="ARBA" id="ARBA00000909"/>
    </source>
</evidence>
<keyword evidence="4 10" id="KW-0479">Metal-binding</keyword>
<comment type="cofactor">
    <cofactor evidence="10">
        <name>K(+)</name>
        <dbReference type="ChEBI" id="CHEBI:29103"/>
    </cofactor>
    <text evidence="10">Binds 1 potassium ion per subunit.</text>
</comment>
<feature type="binding site" evidence="10">
    <location>
        <position position="136"/>
    </location>
    <ligand>
        <name>(6S)-NADPHX</name>
        <dbReference type="ChEBI" id="CHEBI:64076"/>
    </ligand>
</feature>
<evidence type="ECO:0000256" key="9">
    <source>
        <dbReference type="ARBA" id="ARBA00023235"/>
    </source>
</evidence>
<dbReference type="RefSeq" id="WP_109250678.1">
    <property type="nucleotide sequence ID" value="NZ_QCXQ01000003.1"/>
</dbReference>
<feature type="binding site" evidence="10">
    <location>
        <position position="59"/>
    </location>
    <ligand>
        <name>K(+)</name>
        <dbReference type="ChEBI" id="CHEBI:29103"/>
    </ligand>
</feature>
<sequence length="215" mass="22998">MTDAITVAQAQEYDHYTMEEVGIPSLVLMERAALACYRDILTGPFDLSRILVVAGSGNNGGDGVAVARLLRIHGLNVRLMLVGQPDHATEQTKQQLKIAAHYQTPMTTETADIEHATLVVDGIFGVGLSRPVEGHYATIIHQINEVDAPVFAIDVPSGINADTGDVLGVALTARMTTTMGYRKIGFETTSGRQHVGQLHVADIGVYAPSPLIPSK</sequence>
<reference evidence="12 13" key="1">
    <citation type="journal article" date="2018" name="Int. J. Syst. Evol. Microbiol.">
        <title>Lactobacillus bambusae sp. nov., isolated from a traditional fermented Ma-bamboo shoots of Taiwan.</title>
        <authorList>
            <person name="Wang L.-T."/>
        </authorList>
    </citation>
    <scope>NUCLEOTIDE SEQUENCE [LARGE SCALE GENOMIC DNA]</scope>
    <source>
        <strain evidence="12 13">BS-W1</strain>
    </source>
</reference>
<evidence type="ECO:0000313" key="13">
    <source>
        <dbReference type="Proteomes" id="UP000245080"/>
    </source>
</evidence>
<gene>
    <name evidence="10" type="primary">nnrE</name>
    <name evidence="12" type="ORF">DCM90_07120</name>
</gene>
<feature type="binding site" evidence="10">
    <location>
        <position position="154"/>
    </location>
    <ligand>
        <name>(6S)-NADPHX</name>
        <dbReference type="ChEBI" id="CHEBI:64076"/>
    </ligand>
</feature>
<evidence type="ECO:0000256" key="6">
    <source>
        <dbReference type="ARBA" id="ARBA00022857"/>
    </source>
</evidence>
<keyword evidence="7 10" id="KW-0630">Potassium</keyword>
<evidence type="ECO:0000313" key="12">
    <source>
        <dbReference type="EMBL" id="PWF99824.1"/>
    </source>
</evidence>
<feature type="domain" description="YjeF N-terminal" evidence="11">
    <location>
        <begin position="10"/>
        <end position="211"/>
    </location>
</feature>
<comment type="function">
    <text evidence="10">Catalyzes the epimerization of the S- and R-forms of NAD(P)HX, a damaged form of NAD(P)H that is a result of enzymatic or heat-dependent hydration. This is a prerequisite for the S-specific NAD(P)H-hydrate dehydratase to allow the repair of both epimers of NAD(P)HX.</text>
</comment>
<dbReference type="OrthoDB" id="9806925at2"/>
<comment type="catalytic activity">
    <reaction evidence="1 10">
        <text>(6R)-NADHX = (6S)-NADHX</text>
        <dbReference type="Rhea" id="RHEA:32215"/>
        <dbReference type="ChEBI" id="CHEBI:64074"/>
        <dbReference type="ChEBI" id="CHEBI:64075"/>
        <dbReference type="EC" id="5.1.99.6"/>
    </reaction>
</comment>
<feature type="binding site" evidence="10">
    <location>
        <position position="121"/>
    </location>
    <ligand>
        <name>K(+)</name>
        <dbReference type="ChEBI" id="CHEBI:29103"/>
    </ligand>
</feature>
<dbReference type="PANTHER" id="PTHR13232">
    <property type="entry name" value="NAD(P)H-HYDRATE EPIMERASE"/>
    <property type="match status" value="1"/>
</dbReference>
<dbReference type="AlphaFoldDB" id="A0A2V1N073"/>
<dbReference type="GO" id="GO:0000166">
    <property type="term" value="F:nucleotide binding"/>
    <property type="evidence" value="ECO:0007669"/>
    <property type="project" value="UniProtKB-KW"/>
</dbReference>
<comment type="caution">
    <text evidence="12">The sequence shown here is derived from an EMBL/GenBank/DDBJ whole genome shotgun (WGS) entry which is preliminary data.</text>
</comment>
<dbReference type="EC" id="5.1.99.6" evidence="3 10"/>
<feature type="binding site" evidence="10">
    <location>
        <begin position="125"/>
        <end position="131"/>
    </location>
    <ligand>
        <name>(6S)-NADPHX</name>
        <dbReference type="ChEBI" id="CHEBI:64076"/>
    </ligand>
</feature>
<evidence type="ECO:0000256" key="10">
    <source>
        <dbReference type="HAMAP-Rule" id="MF_01966"/>
    </source>
</evidence>
<organism evidence="12 13">
    <name type="scientific">Levilactobacillus bambusae</name>
    <dbReference type="NCBI Taxonomy" id="2024736"/>
    <lineage>
        <taxon>Bacteria</taxon>
        <taxon>Bacillati</taxon>
        <taxon>Bacillota</taxon>
        <taxon>Bacilli</taxon>
        <taxon>Lactobacillales</taxon>
        <taxon>Lactobacillaceae</taxon>
        <taxon>Levilactobacillus</taxon>
    </lineage>
</organism>
<dbReference type="GO" id="GO:0052856">
    <property type="term" value="F:NAD(P)HX epimerase activity"/>
    <property type="evidence" value="ECO:0007669"/>
    <property type="project" value="UniProtKB-UniRule"/>
</dbReference>
<keyword evidence="8 10" id="KW-0520">NAD</keyword>
<evidence type="ECO:0000256" key="5">
    <source>
        <dbReference type="ARBA" id="ARBA00022741"/>
    </source>
</evidence>
<keyword evidence="13" id="KW-1185">Reference proteome</keyword>
<keyword evidence="6 10" id="KW-0521">NADP</keyword>
<keyword evidence="5 10" id="KW-0547">Nucleotide-binding</keyword>
<dbReference type="Pfam" id="PF03853">
    <property type="entry name" value="YjeF_N"/>
    <property type="match status" value="1"/>
</dbReference>
<dbReference type="Gene3D" id="3.40.50.10260">
    <property type="entry name" value="YjeF N-terminal domain"/>
    <property type="match status" value="1"/>
</dbReference>
<dbReference type="PANTHER" id="PTHR13232:SF10">
    <property type="entry name" value="NAD(P)H-HYDRATE EPIMERASE"/>
    <property type="match status" value="1"/>
</dbReference>
<dbReference type="GO" id="GO:0046872">
    <property type="term" value="F:metal ion binding"/>
    <property type="evidence" value="ECO:0007669"/>
    <property type="project" value="UniProtKB-KW"/>
</dbReference>
<dbReference type="Proteomes" id="UP000245080">
    <property type="component" value="Unassembled WGS sequence"/>
</dbReference>